<name>A0A251TVG2_HELAN</name>
<reference evidence="2" key="1">
    <citation type="journal article" date="2017" name="Nature">
        <title>The sunflower genome provides insights into oil metabolism, flowering and Asterid evolution.</title>
        <authorList>
            <person name="Badouin H."/>
            <person name="Gouzy J."/>
            <person name="Grassa C.J."/>
            <person name="Murat F."/>
            <person name="Staton S.E."/>
            <person name="Cottret L."/>
            <person name="Lelandais-Briere C."/>
            <person name="Owens G.L."/>
            <person name="Carrere S."/>
            <person name="Mayjonade B."/>
            <person name="Legrand L."/>
            <person name="Gill N."/>
            <person name="Kane N.C."/>
            <person name="Bowers J.E."/>
            <person name="Hubner S."/>
            <person name="Bellec A."/>
            <person name="Berard A."/>
            <person name="Berges H."/>
            <person name="Blanchet N."/>
            <person name="Boniface M.C."/>
            <person name="Brunel D."/>
            <person name="Catrice O."/>
            <person name="Chaidir N."/>
            <person name="Claudel C."/>
            <person name="Donnadieu C."/>
            <person name="Faraut T."/>
            <person name="Fievet G."/>
            <person name="Helmstetter N."/>
            <person name="King M."/>
            <person name="Knapp S.J."/>
            <person name="Lai Z."/>
            <person name="Le Paslier M.C."/>
            <person name="Lippi Y."/>
            <person name="Lorenzon L."/>
            <person name="Mandel J.R."/>
            <person name="Marage G."/>
            <person name="Marchand G."/>
            <person name="Marquand E."/>
            <person name="Bret-Mestries E."/>
            <person name="Morien E."/>
            <person name="Nambeesan S."/>
            <person name="Nguyen T."/>
            <person name="Pegot-Espagnet P."/>
            <person name="Pouilly N."/>
            <person name="Raftis F."/>
            <person name="Sallet E."/>
            <person name="Schiex T."/>
            <person name="Thomas J."/>
            <person name="Vandecasteele C."/>
            <person name="Vares D."/>
            <person name="Vear F."/>
            <person name="Vautrin S."/>
            <person name="Crespi M."/>
            <person name="Mangin B."/>
            <person name="Burke J.M."/>
            <person name="Salse J."/>
            <person name="Munos S."/>
            <person name="Vincourt P."/>
            <person name="Rieseberg L.H."/>
            <person name="Langlade N.B."/>
        </authorList>
    </citation>
    <scope>NUCLEOTIDE SEQUENCE [LARGE SCALE GENOMIC DNA]</scope>
    <source>
        <strain evidence="2">cv. SF193</strain>
    </source>
</reference>
<dbReference type="Proteomes" id="UP000215914">
    <property type="component" value="Chromosome 9"/>
</dbReference>
<accession>A0A251TVG2</accession>
<evidence type="ECO:0000313" key="1">
    <source>
        <dbReference type="EMBL" id="OTG15117.1"/>
    </source>
</evidence>
<sequence>MRGYGLMGLGPEADNKTDMLFVSLAVKKLPSSRWRCSSALAHLDWSHVSLLSALLSLLSSADKWRSWDSCPRLLIGAM</sequence>
<keyword evidence="2" id="KW-1185">Reference proteome</keyword>
<dbReference type="AlphaFoldDB" id="A0A251TVG2"/>
<gene>
    <name evidence="1" type="ORF">HannXRQ_Chr09g0256901</name>
</gene>
<proteinExistence type="predicted"/>
<evidence type="ECO:0000313" key="2">
    <source>
        <dbReference type="Proteomes" id="UP000215914"/>
    </source>
</evidence>
<protein>
    <submittedName>
        <fullName evidence="1">Uncharacterized protein</fullName>
    </submittedName>
</protein>
<organism evidence="1 2">
    <name type="scientific">Helianthus annuus</name>
    <name type="common">Common sunflower</name>
    <dbReference type="NCBI Taxonomy" id="4232"/>
    <lineage>
        <taxon>Eukaryota</taxon>
        <taxon>Viridiplantae</taxon>
        <taxon>Streptophyta</taxon>
        <taxon>Embryophyta</taxon>
        <taxon>Tracheophyta</taxon>
        <taxon>Spermatophyta</taxon>
        <taxon>Magnoliopsida</taxon>
        <taxon>eudicotyledons</taxon>
        <taxon>Gunneridae</taxon>
        <taxon>Pentapetalae</taxon>
        <taxon>asterids</taxon>
        <taxon>campanulids</taxon>
        <taxon>Asterales</taxon>
        <taxon>Asteraceae</taxon>
        <taxon>Asteroideae</taxon>
        <taxon>Heliantheae alliance</taxon>
        <taxon>Heliantheae</taxon>
        <taxon>Helianthus</taxon>
    </lineage>
</organism>
<dbReference type="EMBL" id="CM007898">
    <property type="protein sequence ID" value="OTG15117.1"/>
    <property type="molecule type" value="Genomic_DNA"/>
</dbReference>
<dbReference type="InParanoid" id="A0A251TVG2"/>